<reference evidence="5" key="1">
    <citation type="submission" date="2024-07" db="EMBL/GenBank/DDBJ databases">
        <title>Halotolerant mesophilic bacterium Ornithinibacillus sp. 4-3, sp. nov., isolated from soil.</title>
        <authorList>
            <person name="Sidarenka A.V."/>
            <person name="Guliayeva D.E."/>
            <person name="Leanovich S.I."/>
            <person name="Hileuskaya K.S."/>
            <person name="Akhremchuk A.E."/>
            <person name="Sikolenko M.A."/>
            <person name="Valentovich L.N."/>
        </authorList>
    </citation>
    <scope>NUCLEOTIDE SEQUENCE</scope>
    <source>
        <strain evidence="5">4-3</strain>
    </source>
</reference>
<dbReference type="CDD" id="cd06583">
    <property type="entry name" value="PGRP"/>
    <property type="match status" value="1"/>
</dbReference>
<evidence type="ECO:0000256" key="1">
    <source>
        <dbReference type="ARBA" id="ARBA00030881"/>
    </source>
</evidence>
<gene>
    <name evidence="5" type="ORF">AB4Y30_01595</name>
</gene>
<evidence type="ECO:0000259" key="3">
    <source>
        <dbReference type="Pfam" id="PF01471"/>
    </source>
</evidence>
<dbReference type="Pfam" id="PF01471">
    <property type="entry name" value="PG_binding_1"/>
    <property type="match status" value="2"/>
</dbReference>
<dbReference type="Pfam" id="PF01510">
    <property type="entry name" value="Amidase_2"/>
    <property type="match status" value="1"/>
</dbReference>
<evidence type="ECO:0000259" key="4">
    <source>
        <dbReference type="Pfam" id="PF01510"/>
    </source>
</evidence>
<sequence length="298" mass="32806">MVKVIDRRKQAMGGYSKRSVAQIKNIAVHYSATTSGNTSTFEKHWKGVRGWQTGGYHEVVLLNGDVELNYDPTVISNGVYGHNTETYNICYVGTSQPNDKQLKSLRQRVKRAKSAYGIKDNNIKGHREFSGQSTSCPKVNVAAAIVGALGSTIVQDTINKVKPKPKPNVDGYTARIQRWLNGYSFNNIAVDDKYGPSTHKALVKVYQYELNKQFNAKLVVDGIPGAKTDAAAVTICKGAKGNLTYVLQAFLFVKGYQLSVDGIFGDITTEMVGAFQRNNKLTVDGVSGKDTFKKLIRR</sequence>
<dbReference type="InterPro" id="IPR036505">
    <property type="entry name" value="Amidase/PGRP_sf"/>
</dbReference>
<proteinExistence type="predicted"/>
<dbReference type="EMBL" id="CP162599">
    <property type="protein sequence ID" value="XDK33094.1"/>
    <property type="molecule type" value="Genomic_DNA"/>
</dbReference>
<dbReference type="GO" id="GO:0009253">
    <property type="term" value="P:peptidoglycan catabolic process"/>
    <property type="evidence" value="ECO:0007669"/>
    <property type="project" value="InterPro"/>
</dbReference>
<dbReference type="InterPro" id="IPR036365">
    <property type="entry name" value="PGBD-like_sf"/>
</dbReference>
<dbReference type="SUPFAM" id="SSF47090">
    <property type="entry name" value="PGBD-like"/>
    <property type="match status" value="2"/>
</dbReference>
<evidence type="ECO:0000313" key="5">
    <source>
        <dbReference type="EMBL" id="XDK33094.1"/>
    </source>
</evidence>
<dbReference type="InterPro" id="IPR036366">
    <property type="entry name" value="PGBDSf"/>
</dbReference>
<organism evidence="5">
    <name type="scientific">Ornithinibacillus sp. 4-3</name>
    <dbReference type="NCBI Taxonomy" id="3231488"/>
    <lineage>
        <taxon>Bacteria</taxon>
        <taxon>Bacillati</taxon>
        <taxon>Bacillota</taxon>
        <taxon>Bacilli</taxon>
        <taxon>Bacillales</taxon>
        <taxon>Bacillaceae</taxon>
        <taxon>Ornithinibacillus</taxon>
    </lineage>
</organism>
<dbReference type="SUPFAM" id="SSF55846">
    <property type="entry name" value="N-acetylmuramoyl-L-alanine amidase-like"/>
    <property type="match status" value="1"/>
</dbReference>
<dbReference type="RefSeq" id="WP_368653781.1">
    <property type="nucleotide sequence ID" value="NZ_CP162599.1"/>
</dbReference>
<feature type="domain" description="N-acetylmuramoyl-L-alanine amidase" evidence="4">
    <location>
        <begin position="22"/>
        <end position="138"/>
    </location>
</feature>
<dbReference type="AlphaFoldDB" id="A0AB39HQV5"/>
<protein>
    <recommendedName>
        <fullName evidence="2">Autolysin</fullName>
    </recommendedName>
    <alternativeName>
        <fullName evidence="1">Cell wall hydrolase</fullName>
    </alternativeName>
</protein>
<dbReference type="Gene3D" id="3.40.80.10">
    <property type="entry name" value="Peptidoglycan recognition protein-like"/>
    <property type="match status" value="1"/>
</dbReference>
<dbReference type="InterPro" id="IPR002477">
    <property type="entry name" value="Peptidoglycan-bd-like"/>
</dbReference>
<dbReference type="GO" id="GO:0008745">
    <property type="term" value="F:N-acetylmuramoyl-L-alanine amidase activity"/>
    <property type="evidence" value="ECO:0007669"/>
    <property type="project" value="InterPro"/>
</dbReference>
<accession>A0AB39HQV5</accession>
<dbReference type="InterPro" id="IPR002502">
    <property type="entry name" value="Amidase_domain"/>
</dbReference>
<evidence type="ECO:0000256" key="2">
    <source>
        <dbReference type="ARBA" id="ARBA00032390"/>
    </source>
</evidence>
<feature type="domain" description="Peptidoglycan binding-like" evidence="3">
    <location>
        <begin position="246"/>
        <end position="295"/>
    </location>
</feature>
<feature type="domain" description="Peptidoglycan binding-like" evidence="3">
    <location>
        <begin position="175"/>
        <end position="228"/>
    </location>
</feature>
<dbReference type="Gene3D" id="1.10.101.10">
    <property type="entry name" value="PGBD-like superfamily/PGBD"/>
    <property type="match status" value="2"/>
</dbReference>
<name>A0AB39HQV5_9BACI</name>